<dbReference type="GO" id="GO:0034355">
    <property type="term" value="P:NAD+ biosynthetic process via the salvage pathway"/>
    <property type="evidence" value="ECO:0007669"/>
    <property type="project" value="TreeGrafter"/>
</dbReference>
<comment type="catalytic activity">
    <reaction evidence="8 9">
        <text>5-phospho-alpha-D-ribose 1-diphosphate + nicotinate + ATP + H2O = nicotinate beta-D-ribonucleotide + ADP + phosphate + diphosphate</text>
        <dbReference type="Rhea" id="RHEA:36163"/>
        <dbReference type="ChEBI" id="CHEBI:15377"/>
        <dbReference type="ChEBI" id="CHEBI:30616"/>
        <dbReference type="ChEBI" id="CHEBI:32544"/>
        <dbReference type="ChEBI" id="CHEBI:33019"/>
        <dbReference type="ChEBI" id="CHEBI:43474"/>
        <dbReference type="ChEBI" id="CHEBI:57502"/>
        <dbReference type="ChEBI" id="CHEBI:58017"/>
        <dbReference type="ChEBI" id="CHEBI:456216"/>
        <dbReference type="EC" id="6.3.4.21"/>
    </reaction>
</comment>
<dbReference type="SUPFAM" id="SSF54675">
    <property type="entry name" value="Nicotinate/Quinolinate PRTase N-terminal domain-like"/>
    <property type="match status" value="1"/>
</dbReference>
<evidence type="ECO:0000259" key="12">
    <source>
        <dbReference type="Pfam" id="PF17956"/>
    </source>
</evidence>
<evidence type="ECO:0000256" key="1">
    <source>
        <dbReference type="ARBA" id="ARBA00004952"/>
    </source>
</evidence>
<dbReference type="UniPathway" id="UPA00253">
    <property type="reaction ID" value="UER00457"/>
</dbReference>
<evidence type="ECO:0000256" key="8">
    <source>
        <dbReference type="ARBA" id="ARBA00048668"/>
    </source>
</evidence>
<dbReference type="NCBIfam" id="TIGR01513">
    <property type="entry name" value="NAPRTase_put"/>
    <property type="match status" value="1"/>
</dbReference>
<sequence>MPQAPLGERLALLTDLYQLTMAACYFDQGMNEEATFSLFIRKYPKNRSYFVAAGLAEVLEYLSTLHFSEDDLAYLESTGLFRTPFLDFLKTLRFSGEVHALPEGSIFFKDEPILEVSAPVIEAQLVETFIINAVNIQTLIASKAARVVQAARGRPLVDFSLRRTQGSDAGLKVARASYLVGFAGTSNVLAGKVYGIPIFGTMAHSYITSFPDEIEAFRVFSKNFPGIATLLIDTYDNIVGARKAARVAKEMEGRGERLRSVRLDSGDIAAISREVRHILDQEGLNYVGILASGGFDEDKITEVLAQGGLIDSFAVGTKMGVAADAPYFDIAYKMVKYAGHPVMKLSTGKVTLVDKKQIWRNFDDAGLMNGDIISLREETLSGATPLLTQVMQNGTPLGPLPTLRESREYFRRQFALLPEAYKALKDPGLYPVRLSRGLAEQEARVEKELYQREMGEA</sequence>
<comment type="PTM">
    <text evidence="9">Transiently phosphorylated on a His residue during the reaction cycle. Phosphorylation strongly increases the affinity for substrates and increases the rate of nicotinate D-ribonucleotide production. Dephosphorylation regenerates the low-affinity form of the enzyme, leading to product release.</text>
</comment>
<proteinExistence type="inferred from homology"/>
<dbReference type="InterPro" id="IPR007229">
    <property type="entry name" value="Nic_PRibTrfase-Fam"/>
</dbReference>
<comment type="similarity">
    <text evidence="2 9">Belongs to the NAPRTase family.</text>
</comment>
<dbReference type="InterPro" id="IPR036068">
    <property type="entry name" value="Nicotinate_pribotase-like_C"/>
</dbReference>
<organism evidence="13">
    <name type="scientific">Desulfobacca acetoxidans</name>
    <dbReference type="NCBI Taxonomy" id="60893"/>
    <lineage>
        <taxon>Bacteria</taxon>
        <taxon>Pseudomonadati</taxon>
        <taxon>Thermodesulfobacteriota</taxon>
        <taxon>Desulfobaccia</taxon>
        <taxon>Desulfobaccales</taxon>
        <taxon>Desulfobaccaceae</taxon>
        <taxon>Desulfobacca</taxon>
    </lineage>
</organism>
<feature type="domain" description="Nicotinate phosphoribosyltransferase N-terminal" evidence="11">
    <location>
        <begin position="12"/>
        <end position="135"/>
    </location>
</feature>
<keyword evidence="7 9" id="KW-0808">Transferase</keyword>
<dbReference type="PANTHER" id="PTHR11098:SF1">
    <property type="entry name" value="NICOTINATE PHOSPHORIBOSYLTRANSFERASE"/>
    <property type="match status" value="1"/>
</dbReference>
<dbReference type="PIRSF" id="PIRSF000484">
    <property type="entry name" value="NAPRT"/>
    <property type="match status" value="1"/>
</dbReference>
<evidence type="ECO:0000256" key="3">
    <source>
        <dbReference type="ARBA" id="ARBA00013236"/>
    </source>
</evidence>
<dbReference type="Pfam" id="PF04095">
    <property type="entry name" value="NAPRTase"/>
    <property type="match status" value="1"/>
</dbReference>
<evidence type="ECO:0000256" key="4">
    <source>
        <dbReference type="ARBA" id="ARBA00022553"/>
    </source>
</evidence>
<feature type="domain" description="Nicotinate/nicotinamide phosphoribosyltransferase" evidence="10">
    <location>
        <begin position="156"/>
        <end position="346"/>
    </location>
</feature>
<protein>
    <recommendedName>
        <fullName evidence="3 9">Nicotinate phosphoribosyltransferase</fullName>
        <ecNumber evidence="3 9">6.3.4.21</ecNumber>
    </recommendedName>
</protein>
<evidence type="ECO:0000256" key="2">
    <source>
        <dbReference type="ARBA" id="ARBA00010897"/>
    </source>
</evidence>
<dbReference type="PANTHER" id="PTHR11098">
    <property type="entry name" value="NICOTINATE PHOSPHORIBOSYLTRANSFERASE"/>
    <property type="match status" value="1"/>
</dbReference>
<keyword evidence="13" id="KW-0328">Glycosyltransferase</keyword>
<dbReference type="Pfam" id="PF17956">
    <property type="entry name" value="NAPRTase_C"/>
    <property type="match status" value="1"/>
</dbReference>
<dbReference type="NCBIfam" id="NF006696">
    <property type="entry name" value="PRK09243.1-3"/>
    <property type="match status" value="1"/>
</dbReference>
<evidence type="ECO:0000313" key="13">
    <source>
        <dbReference type="EMBL" id="HHS29577.1"/>
    </source>
</evidence>
<name>A0A7V6A3L4_9BACT</name>
<dbReference type="Pfam" id="PF17767">
    <property type="entry name" value="NAPRTase_N"/>
    <property type="match status" value="1"/>
</dbReference>
<dbReference type="Gene3D" id="3.20.140.10">
    <property type="entry name" value="nicotinate phosphoribosyltransferase"/>
    <property type="match status" value="1"/>
</dbReference>
<gene>
    <name evidence="13" type="ORF">ENV52_07750</name>
</gene>
<accession>A0A7V6A3L4</accession>
<feature type="domain" description="Nicotinate phosphoribosyltransferase C-terminal" evidence="12">
    <location>
        <begin position="383"/>
        <end position="440"/>
    </location>
</feature>
<dbReference type="InterPro" id="IPR013785">
    <property type="entry name" value="Aldolase_TIM"/>
</dbReference>
<keyword evidence="4" id="KW-0597">Phosphoprotein</keyword>
<dbReference type="AlphaFoldDB" id="A0A7V6A3L4"/>
<keyword evidence="6 9" id="KW-0662">Pyridine nucleotide biosynthesis</keyword>
<evidence type="ECO:0000259" key="11">
    <source>
        <dbReference type="Pfam" id="PF17767"/>
    </source>
</evidence>
<evidence type="ECO:0000256" key="9">
    <source>
        <dbReference type="RuleBase" id="RU365100"/>
    </source>
</evidence>
<dbReference type="CDD" id="cd01570">
    <property type="entry name" value="NAPRTase_A"/>
    <property type="match status" value="1"/>
</dbReference>
<reference evidence="13" key="1">
    <citation type="journal article" date="2020" name="mSystems">
        <title>Genome- and Community-Level Interaction Insights into Carbon Utilization and Element Cycling Functions of Hydrothermarchaeota in Hydrothermal Sediment.</title>
        <authorList>
            <person name="Zhou Z."/>
            <person name="Liu Y."/>
            <person name="Xu W."/>
            <person name="Pan J."/>
            <person name="Luo Z.H."/>
            <person name="Li M."/>
        </authorList>
    </citation>
    <scope>NUCLEOTIDE SEQUENCE [LARGE SCALE GENOMIC DNA]</scope>
    <source>
        <strain evidence="13">SpSt-767</strain>
    </source>
</reference>
<comment type="pathway">
    <text evidence="1 9">Cofactor biosynthesis; NAD(+) biosynthesis; nicotinate D-ribonucleotide from nicotinate: step 1/1.</text>
</comment>
<dbReference type="GO" id="GO:0004516">
    <property type="term" value="F:nicotinate phosphoribosyltransferase activity"/>
    <property type="evidence" value="ECO:0007669"/>
    <property type="project" value="UniProtKB-UniRule"/>
</dbReference>
<dbReference type="Gene3D" id="3.20.20.70">
    <property type="entry name" value="Aldolase class I"/>
    <property type="match status" value="1"/>
</dbReference>
<comment type="function">
    <text evidence="9">Catalyzes the first step in the biosynthesis of NAD from nicotinic acid, the ATP-dependent synthesis of beta-nicotinate D-ribonucleotide from nicotinate and 5-phospho-D-ribose 1-phosphate.</text>
</comment>
<evidence type="ECO:0000256" key="5">
    <source>
        <dbReference type="ARBA" id="ARBA00022598"/>
    </source>
</evidence>
<dbReference type="EMBL" id="DTGR01000125">
    <property type="protein sequence ID" value="HHS29577.1"/>
    <property type="molecule type" value="Genomic_DNA"/>
</dbReference>
<dbReference type="FunFam" id="3.20.20.70:FF:000076">
    <property type="entry name" value="Nicotinate phosphoribosyltransferase"/>
    <property type="match status" value="1"/>
</dbReference>
<dbReference type="InterPro" id="IPR040727">
    <property type="entry name" value="NAPRTase_N"/>
</dbReference>
<dbReference type="InterPro" id="IPR041619">
    <property type="entry name" value="NAPRTase_C"/>
</dbReference>
<evidence type="ECO:0000256" key="7">
    <source>
        <dbReference type="ARBA" id="ARBA00022679"/>
    </source>
</evidence>
<dbReference type="NCBIfam" id="NF009131">
    <property type="entry name" value="PRK12484.1"/>
    <property type="match status" value="1"/>
</dbReference>
<dbReference type="SUPFAM" id="SSF51690">
    <property type="entry name" value="Nicotinate/Quinolinate PRTase C-terminal domain-like"/>
    <property type="match status" value="1"/>
</dbReference>
<evidence type="ECO:0000259" key="10">
    <source>
        <dbReference type="Pfam" id="PF04095"/>
    </source>
</evidence>
<dbReference type="GO" id="GO:0047280">
    <property type="term" value="F:nicotinamide phosphoribosyltransferase activity"/>
    <property type="evidence" value="ECO:0007669"/>
    <property type="project" value="UniProtKB-ARBA"/>
</dbReference>
<evidence type="ECO:0000256" key="6">
    <source>
        <dbReference type="ARBA" id="ARBA00022642"/>
    </source>
</evidence>
<comment type="caution">
    <text evidence="13">The sequence shown here is derived from an EMBL/GenBank/DDBJ whole genome shotgun (WGS) entry which is preliminary data.</text>
</comment>
<dbReference type="GO" id="GO:0005829">
    <property type="term" value="C:cytosol"/>
    <property type="evidence" value="ECO:0007669"/>
    <property type="project" value="TreeGrafter"/>
</dbReference>
<dbReference type="EC" id="6.3.4.21" evidence="3 9"/>
<dbReference type="InterPro" id="IPR006405">
    <property type="entry name" value="Nic_PRibTrfase_pncB"/>
</dbReference>
<dbReference type="InterPro" id="IPR041525">
    <property type="entry name" value="N/Namide_PRibTrfase"/>
</dbReference>
<keyword evidence="5 9" id="KW-0436">Ligase</keyword>